<name>A0A328AAP1_9CAUL</name>
<organism evidence="1 2">
    <name type="scientific">Phenylobacterium soli</name>
    <dbReference type="NCBI Taxonomy" id="2170551"/>
    <lineage>
        <taxon>Bacteria</taxon>
        <taxon>Pseudomonadati</taxon>
        <taxon>Pseudomonadota</taxon>
        <taxon>Alphaproteobacteria</taxon>
        <taxon>Caulobacterales</taxon>
        <taxon>Caulobacteraceae</taxon>
        <taxon>Phenylobacterium</taxon>
    </lineage>
</organism>
<dbReference type="EMBL" id="QFYQ01000002">
    <property type="protein sequence ID" value="RAK51629.1"/>
    <property type="molecule type" value="Genomic_DNA"/>
</dbReference>
<dbReference type="AlphaFoldDB" id="A0A328AAP1"/>
<accession>A0A328AAP1</accession>
<evidence type="ECO:0000313" key="1">
    <source>
        <dbReference type="EMBL" id="RAK51629.1"/>
    </source>
</evidence>
<sequence length="109" mass="12355">MPLVSDKDVEDALAILGDETGAAARAAHEYMDALTKSVLADLMSQSNESSVAARENWARSQPEYKEHLEKVGRFAKDAYRWRQRYAAAEAKIEIWRTQNANARAMERVR</sequence>
<proteinExistence type="predicted"/>
<dbReference type="RefSeq" id="WP_111530191.1">
    <property type="nucleotide sequence ID" value="NZ_QFYQ01000002.1"/>
</dbReference>
<gene>
    <name evidence="1" type="ORF">DJ017_17490</name>
</gene>
<evidence type="ECO:0000313" key="2">
    <source>
        <dbReference type="Proteomes" id="UP000249254"/>
    </source>
</evidence>
<dbReference type="OrthoDB" id="8818943at2"/>
<dbReference type="Proteomes" id="UP000249254">
    <property type="component" value="Unassembled WGS sequence"/>
</dbReference>
<comment type="caution">
    <text evidence="1">The sequence shown here is derived from an EMBL/GenBank/DDBJ whole genome shotgun (WGS) entry which is preliminary data.</text>
</comment>
<protein>
    <submittedName>
        <fullName evidence="1">Uncharacterized protein</fullName>
    </submittedName>
</protein>
<keyword evidence="2" id="KW-1185">Reference proteome</keyword>
<reference evidence="2" key="1">
    <citation type="submission" date="2018-05" db="EMBL/GenBank/DDBJ databases">
        <authorList>
            <person name="Li X."/>
        </authorList>
    </citation>
    <scope>NUCLEOTIDE SEQUENCE [LARGE SCALE GENOMIC DNA]</scope>
    <source>
        <strain evidence="2">LX32</strain>
    </source>
</reference>